<protein>
    <submittedName>
        <fullName evidence="3">Uncharacterized protein</fullName>
    </submittedName>
</protein>
<comment type="caution">
    <text evidence="3">The sequence shown here is derived from an EMBL/GenBank/DDBJ whole genome shotgun (WGS) entry which is preliminary data.</text>
</comment>
<feature type="compositionally biased region" description="Basic and acidic residues" evidence="1">
    <location>
        <begin position="150"/>
        <end position="163"/>
    </location>
</feature>
<keyword evidence="4" id="KW-1185">Reference proteome</keyword>
<dbReference type="Proteomes" id="UP001201812">
    <property type="component" value="Unassembled WGS sequence"/>
</dbReference>
<reference evidence="3" key="1">
    <citation type="submission" date="2022-01" db="EMBL/GenBank/DDBJ databases">
        <title>Genome Sequence Resource for Two Populations of Ditylenchus destructor, the Migratory Endoparasitic Phytonematode.</title>
        <authorList>
            <person name="Zhang H."/>
            <person name="Lin R."/>
            <person name="Xie B."/>
        </authorList>
    </citation>
    <scope>NUCLEOTIDE SEQUENCE</scope>
    <source>
        <strain evidence="3">BazhouSP</strain>
    </source>
</reference>
<sequence>MSHLCLIALVCVLFVGFAEVHCNTHTVQIEVEGNNDPMSIDVPVGANVSDLVAKVNEKLAGVDIKAIHEKTVRKSGKNKGKEKLGNILGGKKSGKKSADKIKKVYVKVKKAKAKGGKNAHEMHGQEGVPEAGAGDAHNPRKNSFALLSEDNGRPVDNENDDSRAAIPENGKA</sequence>
<accession>A0AAD4R2M4</accession>
<feature type="region of interest" description="Disordered" evidence="1">
    <location>
        <begin position="112"/>
        <end position="172"/>
    </location>
</feature>
<feature type="signal peptide" evidence="2">
    <location>
        <begin position="1"/>
        <end position="22"/>
    </location>
</feature>
<evidence type="ECO:0000313" key="3">
    <source>
        <dbReference type="EMBL" id="KAI1705352.1"/>
    </source>
</evidence>
<keyword evidence="2" id="KW-0732">Signal</keyword>
<evidence type="ECO:0000313" key="4">
    <source>
        <dbReference type="Proteomes" id="UP001201812"/>
    </source>
</evidence>
<organism evidence="3 4">
    <name type="scientific">Ditylenchus destructor</name>
    <dbReference type="NCBI Taxonomy" id="166010"/>
    <lineage>
        <taxon>Eukaryota</taxon>
        <taxon>Metazoa</taxon>
        <taxon>Ecdysozoa</taxon>
        <taxon>Nematoda</taxon>
        <taxon>Chromadorea</taxon>
        <taxon>Rhabditida</taxon>
        <taxon>Tylenchina</taxon>
        <taxon>Tylenchomorpha</taxon>
        <taxon>Sphaerularioidea</taxon>
        <taxon>Anguinidae</taxon>
        <taxon>Anguininae</taxon>
        <taxon>Ditylenchus</taxon>
    </lineage>
</organism>
<feature type="region of interest" description="Disordered" evidence="1">
    <location>
        <begin position="73"/>
        <end position="98"/>
    </location>
</feature>
<feature type="chain" id="PRO_5042180389" evidence="2">
    <location>
        <begin position="23"/>
        <end position="172"/>
    </location>
</feature>
<gene>
    <name evidence="3" type="ORF">DdX_13667</name>
</gene>
<dbReference type="EMBL" id="JAKKPZ010000057">
    <property type="protein sequence ID" value="KAI1705352.1"/>
    <property type="molecule type" value="Genomic_DNA"/>
</dbReference>
<dbReference type="AlphaFoldDB" id="A0AAD4R2M4"/>
<proteinExistence type="predicted"/>
<evidence type="ECO:0000256" key="1">
    <source>
        <dbReference type="SAM" id="MobiDB-lite"/>
    </source>
</evidence>
<name>A0AAD4R2M4_9BILA</name>
<evidence type="ECO:0000256" key="2">
    <source>
        <dbReference type="SAM" id="SignalP"/>
    </source>
</evidence>